<evidence type="ECO:0000256" key="2">
    <source>
        <dbReference type="ARBA" id="ARBA00022670"/>
    </source>
</evidence>
<dbReference type="SUPFAM" id="SSF53187">
    <property type="entry name" value="Zn-dependent exopeptidases"/>
    <property type="match status" value="1"/>
</dbReference>
<dbReference type="PANTHER" id="PTHR45962:SF1">
    <property type="entry name" value="N-FATTY-ACYL-AMINO ACID SYNTHASE_HYDROLASE PM20D1"/>
    <property type="match status" value="1"/>
</dbReference>
<keyword evidence="4" id="KW-0378">Hydrolase</keyword>
<sequence length="231" mass="25597">MTTVVKDHDDTQTLIARWKAPRPSGKKPILLMAHMDVVEAKSSDWKNPPFEFREEKGFYLGRGSSDNKAALTGVVLALQKLKASGWAPNRDIVVLFTGDEETGMRSVKRASTEWRDLIDAEYAFNFDAGGGALYKDGRVDAYYMQIAEKTYADFKLTAENEGGHSSAPRPDNAIYALVGALKNLEEYRFVGGLWGYLTEPSNAHGLNERVVVDGFHDQVPIIADLIRRVGG</sequence>
<dbReference type="EMBL" id="CP097253">
    <property type="protein sequence ID" value="UUR07808.1"/>
    <property type="molecule type" value="Genomic_DNA"/>
</dbReference>
<dbReference type="Pfam" id="PF01546">
    <property type="entry name" value="Peptidase_M20"/>
    <property type="match status" value="1"/>
</dbReference>
<dbReference type="PANTHER" id="PTHR45962">
    <property type="entry name" value="N-FATTY-ACYL-AMINO ACID SYNTHASE/HYDROLASE PM20D1"/>
    <property type="match status" value="1"/>
</dbReference>
<accession>A0ABY5MUB8</accession>
<dbReference type="RefSeq" id="WP_249503597.1">
    <property type="nucleotide sequence ID" value="NZ_CP097253.1"/>
</dbReference>
<keyword evidence="2" id="KW-0645">Protease</keyword>
<keyword evidence="3" id="KW-0479">Metal-binding</keyword>
<dbReference type="PROSITE" id="PS00758">
    <property type="entry name" value="ARGE_DAPE_CPG2_1"/>
    <property type="match status" value="1"/>
</dbReference>
<comment type="similarity">
    <text evidence="1">Belongs to the peptidase M20A family.</text>
</comment>
<reference evidence="6 7" key="1">
    <citation type="submission" date="2022-05" db="EMBL/GenBank/DDBJ databases">
        <title>S8-45 Sphingomonas ultraviolaceadurans.</title>
        <authorList>
            <person name="Liu Y."/>
        </authorList>
    </citation>
    <scope>NUCLEOTIDE SEQUENCE [LARGE SCALE GENOMIC DNA]</scope>
    <source>
        <strain evidence="6 7">S8-45</strain>
    </source>
</reference>
<protein>
    <submittedName>
        <fullName evidence="6">M20/M25/M40 family metallo-hydrolase</fullName>
    </submittedName>
</protein>
<evidence type="ECO:0000256" key="1">
    <source>
        <dbReference type="ARBA" id="ARBA00006247"/>
    </source>
</evidence>
<evidence type="ECO:0000256" key="5">
    <source>
        <dbReference type="ARBA" id="ARBA00022833"/>
    </source>
</evidence>
<dbReference type="Proteomes" id="UP000831921">
    <property type="component" value="Chromosome"/>
</dbReference>
<evidence type="ECO:0000313" key="7">
    <source>
        <dbReference type="Proteomes" id="UP000831921"/>
    </source>
</evidence>
<keyword evidence="5" id="KW-0862">Zinc</keyword>
<keyword evidence="7" id="KW-1185">Reference proteome</keyword>
<organism evidence="6 7">
    <name type="scientific">Sphingomonas glaciei</name>
    <dbReference type="NCBI Taxonomy" id="2938948"/>
    <lineage>
        <taxon>Bacteria</taxon>
        <taxon>Pseudomonadati</taxon>
        <taxon>Pseudomonadota</taxon>
        <taxon>Alphaproteobacteria</taxon>
        <taxon>Sphingomonadales</taxon>
        <taxon>Sphingomonadaceae</taxon>
        <taxon>Sphingomonas</taxon>
    </lineage>
</organism>
<evidence type="ECO:0000256" key="3">
    <source>
        <dbReference type="ARBA" id="ARBA00022723"/>
    </source>
</evidence>
<name>A0ABY5MUB8_9SPHN</name>
<evidence type="ECO:0000256" key="4">
    <source>
        <dbReference type="ARBA" id="ARBA00022801"/>
    </source>
</evidence>
<dbReference type="InterPro" id="IPR002933">
    <property type="entry name" value="Peptidase_M20"/>
</dbReference>
<dbReference type="PROSITE" id="PS00759">
    <property type="entry name" value="ARGE_DAPE_CPG2_2"/>
    <property type="match status" value="1"/>
</dbReference>
<dbReference type="Gene3D" id="3.40.630.10">
    <property type="entry name" value="Zn peptidases"/>
    <property type="match status" value="1"/>
</dbReference>
<proteinExistence type="inferred from homology"/>
<gene>
    <name evidence="6" type="ORF">M1K48_12875</name>
</gene>
<dbReference type="InterPro" id="IPR047177">
    <property type="entry name" value="Pept_M20A"/>
</dbReference>
<dbReference type="InterPro" id="IPR001261">
    <property type="entry name" value="ArgE/DapE_CS"/>
</dbReference>
<evidence type="ECO:0000313" key="6">
    <source>
        <dbReference type="EMBL" id="UUR07808.1"/>
    </source>
</evidence>